<evidence type="ECO:0000259" key="6">
    <source>
        <dbReference type="Pfam" id="PF04932"/>
    </source>
</evidence>
<feature type="domain" description="O-antigen ligase-related" evidence="6">
    <location>
        <begin position="269"/>
        <end position="411"/>
    </location>
</feature>
<feature type="transmembrane region" description="Helical" evidence="5">
    <location>
        <begin position="260"/>
        <end position="279"/>
    </location>
</feature>
<evidence type="ECO:0000313" key="7">
    <source>
        <dbReference type="EMBL" id="SFQ39125.1"/>
    </source>
</evidence>
<dbReference type="PANTHER" id="PTHR37422">
    <property type="entry name" value="TEICHURONIC ACID BIOSYNTHESIS PROTEIN TUAE"/>
    <property type="match status" value="1"/>
</dbReference>
<keyword evidence="4 5" id="KW-0472">Membrane</keyword>
<dbReference type="EMBL" id="FOXQ01000010">
    <property type="protein sequence ID" value="SFQ39125.1"/>
    <property type="molecule type" value="Genomic_DNA"/>
</dbReference>
<organism evidence="7 8">
    <name type="scientific">Parafilimonas terrae</name>
    <dbReference type="NCBI Taxonomy" id="1465490"/>
    <lineage>
        <taxon>Bacteria</taxon>
        <taxon>Pseudomonadati</taxon>
        <taxon>Bacteroidota</taxon>
        <taxon>Chitinophagia</taxon>
        <taxon>Chitinophagales</taxon>
        <taxon>Chitinophagaceae</taxon>
        <taxon>Parafilimonas</taxon>
    </lineage>
</organism>
<dbReference type="Proteomes" id="UP000199031">
    <property type="component" value="Unassembled WGS sequence"/>
</dbReference>
<keyword evidence="7" id="KW-0436">Ligase</keyword>
<dbReference type="STRING" id="1465490.SAMN05444277_110161"/>
<feature type="transmembrane region" description="Helical" evidence="5">
    <location>
        <begin position="161"/>
        <end position="182"/>
    </location>
</feature>
<evidence type="ECO:0000256" key="3">
    <source>
        <dbReference type="ARBA" id="ARBA00022989"/>
    </source>
</evidence>
<feature type="transmembrane region" description="Helical" evidence="5">
    <location>
        <begin position="123"/>
        <end position="141"/>
    </location>
</feature>
<keyword evidence="2 5" id="KW-0812">Transmembrane</keyword>
<dbReference type="Pfam" id="PF04932">
    <property type="entry name" value="Wzy_C"/>
    <property type="match status" value="1"/>
</dbReference>
<keyword evidence="8" id="KW-1185">Reference proteome</keyword>
<evidence type="ECO:0000256" key="2">
    <source>
        <dbReference type="ARBA" id="ARBA00022692"/>
    </source>
</evidence>
<proteinExistence type="predicted"/>
<name>A0A1I5Y4J4_9BACT</name>
<reference evidence="7 8" key="1">
    <citation type="submission" date="2016-10" db="EMBL/GenBank/DDBJ databases">
        <authorList>
            <person name="de Groot N.N."/>
        </authorList>
    </citation>
    <scope>NUCLEOTIDE SEQUENCE [LARGE SCALE GENOMIC DNA]</scope>
    <source>
        <strain evidence="7 8">DSM 28286</strain>
    </source>
</reference>
<evidence type="ECO:0000256" key="5">
    <source>
        <dbReference type="SAM" id="Phobius"/>
    </source>
</evidence>
<feature type="transmembrane region" description="Helical" evidence="5">
    <location>
        <begin position="285"/>
        <end position="301"/>
    </location>
</feature>
<feature type="transmembrane region" description="Helical" evidence="5">
    <location>
        <begin position="194"/>
        <end position="212"/>
    </location>
</feature>
<dbReference type="RefSeq" id="WP_090660735.1">
    <property type="nucleotide sequence ID" value="NZ_FOXQ01000010.1"/>
</dbReference>
<dbReference type="OrthoDB" id="662770at2"/>
<dbReference type="GO" id="GO:0016020">
    <property type="term" value="C:membrane"/>
    <property type="evidence" value="ECO:0007669"/>
    <property type="project" value="UniProtKB-SubCell"/>
</dbReference>
<dbReference type="AlphaFoldDB" id="A0A1I5Y4J4"/>
<accession>A0A1I5Y4J4</accession>
<dbReference type="InterPro" id="IPR051533">
    <property type="entry name" value="WaaL-like"/>
</dbReference>
<feature type="transmembrane region" description="Helical" evidence="5">
    <location>
        <begin position="460"/>
        <end position="477"/>
    </location>
</feature>
<dbReference type="GO" id="GO:0016874">
    <property type="term" value="F:ligase activity"/>
    <property type="evidence" value="ECO:0007669"/>
    <property type="project" value="UniProtKB-KW"/>
</dbReference>
<evidence type="ECO:0000256" key="4">
    <source>
        <dbReference type="ARBA" id="ARBA00023136"/>
    </source>
</evidence>
<dbReference type="InterPro" id="IPR007016">
    <property type="entry name" value="O-antigen_ligase-rel_domated"/>
</dbReference>
<protein>
    <submittedName>
        <fullName evidence="7">O-Antigen ligase</fullName>
    </submittedName>
</protein>
<feature type="transmembrane region" description="Helical" evidence="5">
    <location>
        <begin position="434"/>
        <end position="454"/>
    </location>
</feature>
<keyword evidence="3 5" id="KW-1133">Transmembrane helix</keyword>
<feature type="transmembrane region" description="Helical" evidence="5">
    <location>
        <begin position="232"/>
        <end position="253"/>
    </location>
</feature>
<dbReference type="PANTHER" id="PTHR37422:SF13">
    <property type="entry name" value="LIPOPOLYSACCHARIDE BIOSYNTHESIS PROTEIN PA4999-RELATED"/>
    <property type="match status" value="1"/>
</dbReference>
<feature type="transmembrane region" description="Helical" evidence="5">
    <location>
        <begin position="24"/>
        <end position="42"/>
    </location>
</feature>
<comment type="subcellular location">
    <subcellularLocation>
        <location evidence="1">Membrane</location>
        <topology evidence="1">Multi-pass membrane protein</topology>
    </subcellularLocation>
</comment>
<gene>
    <name evidence="7" type="ORF">SAMN05444277_110161</name>
</gene>
<evidence type="ECO:0000313" key="8">
    <source>
        <dbReference type="Proteomes" id="UP000199031"/>
    </source>
</evidence>
<sequence>MYGGYSNNLQQSHGSGIYVGGKELLFLGILCAIGLTLYISLINLTSAPLVLLTIPLVLYDRAFMYPMFMTISLSQGAFTDTATSGVGTADASYAESLTIATIAPILAWDLLSQKSKMVPFRFSIIYLFFLVFVFMGIFVYYQHPQNFEGLPAGTGKNAAAFHSIVKMIKLVFYLFFLRVLINYPKETLYKIPEYTRRCMPFIIIPLGLNLLLNGRVQNGAGYSGTLQLGDVHHGTFTSTLCALSIYMFITLFSRKPNIGFFTRFFAFGTIVLVGIMIMMMGSRNGLLSFMILCAVGVYIHLVRRKIDFQFVIVSVCFIGAVIALLLSLNSPTLQRAIYMTDTEGGGDRTYYWSAGAQALSTSPIFGMGGDETASIAAVARYAPAMVEDRIMHNTYLEAAVEYGLIAALLYIAFVLFVIKWSYRLYKFSLDRQDMVLAAPGLSYLIMMIAALFVSNLWDTSIWYTVSIIFALAIRFVYPQWSDKRRINTKLSFEQMASQVRVGRL</sequence>
<feature type="transmembrane region" description="Helical" evidence="5">
    <location>
        <begin position="308"/>
        <end position="328"/>
    </location>
</feature>
<feature type="transmembrane region" description="Helical" evidence="5">
    <location>
        <begin position="402"/>
        <end position="422"/>
    </location>
</feature>
<evidence type="ECO:0000256" key="1">
    <source>
        <dbReference type="ARBA" id="ARBA00004141"/>
    </source>
</evidence>